<evidence type="ECO:0000313" key="1">
    <source>
        <dbReference type="EMBL" id="QIQ66168.1"/>
    </source>
</evidence>
<accession>A0A6G9LKX3</accession>
<sequence length="68" mass="8327">MELVKGRFKVGDRFRHIRYGNLNVLKIIEVREYERHLPNYRVISENNGYKYLISEDELVKYPIIRNEE</sequence>
<dbReference type="EMBL" id="MT119360">
    <property type="protein sequence ID" value="QIQ66168.1"/>
    <property type="molecule type" value="Genomic_DNA"/>
</dbReference>
<dbReference type="InterPro" id="IPR036623">
    <property type="entry name" value="Hemimethylated_DNA-bd_sf"/>
</dbReference>
<dbReference type="GO" id="GO:0003677">
    <property type="term" value="F:DNA binding"/>
    <property type="evidence" value="ECO:0007669"/>
    <property type="project" value="InterPro"/>
</dbReference>
<proteinExistence type="predicted"/>
<keyword evidence="2" id="KW-1185">Reference proteome</keyword>
<organism evidence="1 2">
    <name type="scientific">Enterococcus phage nattely</name>
    <dbReference type="NCBI Taxonomy" id="2719593"/>
    <lineage>
        <taxon>Viruses</taxon>
        <taxon>Duplodnaviria</taxon>
        <taxon>Heunggongvirae</taxon>
        <taxon>Uroviricota</taxon>
        <taxon>Caudoviricetes</taxon>
        <taxon>Andrewesvirinae</taxon>
        <taxon>Vipetofemvirus</taxon>
        <taxon>Vipetofemvirus nattely</taxon>
    </lineage>
</organism>
<dbReference type="SUPFAM" id="SSF141255">
    <property type="entry name" value="YccV-like"/>
    <property type="match status" value="1"/>
</dbReference>
<reference evidence="2" key="1">
    <citation type="submission" date="2020-02" db="EMBL/GenBank/DDBJ databases">
        <authorList>
            <person name="Olsen N.S."/>
            <person name="Forero-Junco L."/>
            <person name="Kot W."/>
            <person name="Hansen L.H."/>
        </authorList>
    </citation>
    <scope>NUCLEOTIDE SEQUENCE [LARGE SCALE GENOMIC DNA]</scope>
</reference>
<dbReference type="Proteomes" id="UP000501773">
    <property type="component" value="Segment"/>
</dbReference>
<protein>
    <submittedName>
        <fullName evidence="1">Uncharacterized protein</fullName>
    </submittedName>
</protein>
<name>A0A6G9LKX3_9CAUD</name>
<evidence type="ECO:0000313" key="2">
    <source>
        <dbReference type="Proteomes" id="UP000501773"/>
    </source>
</evidence>
<gene>
    <name evidence="1" type="ORF">nattely_1</name>
</gene>